<dbReference type="PANTHER" id="PTHR35813">
    <property type="entry name" value="INNER MEMBRANE PROTEIN YBAN"/>
    <property type="match status" value="1"/>
</dbReference>
<feature type="transmembrane region" description="Helical" evidence="1">
    <location>
        <begin position="12"/>
        <end position="29"/>
    </location>
</feature>
<dbReference type="InterPro" id="IPR007401">
    <property type="entry name" value="DUF454"/>
</dbReference>
<name>A0A382SEE2_9ZZZZ</name>
<feature type="transmembrane region" description="Helical" evidence="1">
    <location>
        <begin position="77"/>
        <end position="100"/>
    </location>
</feature>
<accession>A0A382SEE2</accession>
<keyword evidence="1" id="KW-1133">Transmembrane helix</keyword>
<evidence type="ECO:0000256" key="1">
    <source>
        <dbReference type="SAM" id="Phobius"/>
    </source>
</evidence>
<dbReference type="AlphaFoldDB" id="A0A382SEE2"/>
<protein>
    <recommendedName>
        <fullName evidence="3">DUF454 domain-containing protein</fullName>
    </recommendedName>
</protein>
<proteinExistence type="predicted"/>
<dbReference type="EMBL" id="UINC01128066">
    <property type="protein sequence ID" value="SVD07587.1"/>
    <property type="molecule type" value="Genomic_DNA"/>
</dbReference>
<gene>
    <name evidence="2" type="ORF">METZ01_LOCUS360441</name>
</gene>
<dbReference type="Pfam" id="PF04304">
    <property type="entry name" value="DUF454"/>
    <property type="match status" value="1"/>
</dbReference>
<dbReference type="GO" id="GO:0005886">
    <property type="term" value="C:plasma membrane"/>
    <property type="evidence" value="ECO:0007669"/>
    <property type="project" value="TreeGrafter"/>
</dbReference>
<sequence>MDFLSRIKRYIFICLGLLFLSLGIVGFLVPGLPGTIWLIVAATFFVRSSEKLYNFVVQNKYFGQPVRDFLETGSMSIRAKVFSLGSMWIFTSISVFWAPYGWLFF</sequence>
<evidence type="ECO:0000313" key="2">
    <source>
        <dbReference type="EMBL" id="SVD07587.1"/>
    </source>
</evidence>
<organism evidence="2">
    <name type="scientific">marine metagenome</name>
    <dbReference type="NCBI Taxonomy" id="408172"/>
    <lineage>
        <taxon>unclassified sequences</taxon>
        <taxon>metagenomes</taxon>
        <taxon>ecological metagenomes</taxon>
    </lineage>
</organism>
<dbReference type="PANTHER" id="PTHR35813:SF1">
    <property type="entry name" value="INNER MEMBRANE PROTEIN YBAN"/>
    <property type="match status" value="1"/>
</dbReference>
<reference evidence="2" key="1">
    <citation type="submission" date="2018-05" db="EMBL/GenBank/DDBJ databases">
        <authorList>
            <person name="Lanie J.A."/>
            <person name="Ng W.-L."/>
            <person name="Kazmierczak K.M."/>
            <person name="Andrzejewski T.M."/>
            <person name="Davidsen T.M."/>
            <person name="Wayne K.J."/>
            <person name="Tettelin H."/>
            <person name="Glass J.I."/>
            <person name="Rusch D."/>
            <person name="Podicherti R."/>
            <person name="Tsui H.-C.T."/>
            <person name="Winkler M.E."/>
        </authorList>
    </citation>
    <scope>NUCLEOTIDE SEQUENCE</scope>
</reference>
<evidence type="ECO:0008006" key="3">
    <source>
        <dbReference type="Google" id="ProtNLM"/>
    </source>
</evidence>
<feature type="non-terminal residue" evidence="2">
    <location>
        <position position="105"/>
    </location>
</feature>
<keyword evidence="1" id="KW-0472">Membrane</keyword>
<keyword evidence="1" id="KW-0812">Transmembrane</keyword>